<dbReference type="AlphaFoldDB" id="A0A0M2SV69"/>
<evidence type="ECO:0000256" key="6">
    <source>
        <dbReference type="SAM" id="Phobius"/>
    </source>
</evidence>
<feature type="transmembrane region" description="Helical" evidence="6">
    <location>
        <begin position="103"/>
        <end position="126"/>
    </location>
</feature>
<dbReference type="PANTHER" id="PTHR33545">
    <property type="entry name" value="UPF0750 MEMBRANE PROTEIN YITT-RELATED"/>
    <property type="match status" value="1"/>
</dbReference>
<dbReference type="InterPro" id="IPR003740">
    <property type="entry name" value="YitT"/>
</dbReference>
<gene>
    <name evidence="7" type="ORF">WQ57_07595</name>
</gene>
<keyword evidence="3 6" id="KW-0812">Transmembrane</keyword>
<comment type="subcellular location">
    <subcellularLocation>
        <location evidence="1">Cell membrane</location>
        <topology evidence="1">Multi-pass membrane protein</topology>
    </subcellularLocation>
</comment>
<comment type="caution">
    <text evidence="7">The sequence shown here is derived from an EMBL/GenBank/DDBJ whole genome shotgun (WGS) entry which is preliminary data.</text>
</comment>
<dbReference type="OrthoDB" id="2182285at2"/>
<evidence type="ECO:0000256" key="2">
    <source>
        <dbReference type="ARBA" id="ARBA00022475"/>
    </source>
</evidence>
<keyword evidence="8" id="KW-1185">Reference proteome</keyword>
<dbReference type="PANTHER" id="PTHR33545:SF9">
    <property type="entry name" value="UPF0750 MEMBRANE PROTEIN YITE"/>
    <property type="match status" value="1"/>
</dbReference>
<evidence type="ECO:0008006" key="9">
    <source>
        <dbReference type="Google" id="ProtNLM"/>
    </source>
</evidence>
<dbReference type="GO" id="GO:0005886">
    <property type="term" value="C:plasma membrane"/>
    <property type="evidence" value="ECO:0007669"/>
    <property type="project" value="UniProtKB-SubCell"/>
</dbReference>
<name>A0A0M2SV69_9BACI</name>
<evidence type="ECO:0000256" key="4">
    <source>
        <dbReference type="ARBA" id="ARBA00022989"/>
    </source>
</evidence>
<keyword evidence="4 6" id="KW-1133">Transmembrane helix</keyword>
<dbReference type="EMBL" id="LAYY01000007">
    <property type="protein sequence ID" value="KKK38464.1"/>
    <property type="molecule type" value="Genomic_DNA"/>
</dbReference>
<accession>A0A0M2SV69</accession>
<dbReference type="Proteomes" id="UP000034166">
    <property type="component" value="Unassembled WGS sequence"/>
</dbReference>
<keyword evidence="2" id="KW-1003">Cell membrane</keyword>
<evidence type="ECO:0000256" key="5">
    <source>
        <dbReference type="ARBA" id="ARBA00023136"/>
    </source>
</evidence>
<protein>
    <recommendedName>
        <fullName evidence="9">YitT family protein</fullName>
    </recommendedName>
</protein>
<reference evidence="7 8" key="1">
    <citation type="submission" date="2015-04" db="EMBL/GenBank/DDBJ databases">
        <title>Taxonomic description and genome sequence of Bacillus campisalis sp. nov., a novel member of the genus Bacillus isolated from solar saltern.</title>
        <authorList>
            <person name="Mathan Kumar R."/>
            <person name="Kaur G."/>
            <person name="Kumar A."/>
            <person name="Singh N.K."/>
            <person name="Kaur N."/>
            <person name="Kumar N."/>
            <person name="Mayilraj S."/>
        </authorList>
    </citation>
    <scope>NUCLEOTIDE SEQUENCE [LARGE SCALE GENOMIC DNA]</scope>
    <source>
        <strain evidence="7 8">SA2-6</strain>
    </source>
</reference>
<keyword evidence="5 6" id="KW-0472">Membrane</keyword>
<evidence type="ECO:0000256" key="1">
    <source>
        <dbReference type="ARBA" id="ARBA00004651"/>
    </source>
</evidence>
<dbReference type="Pfam" id="PF02588">
    <property type="entry name" value="YitT_membrane"/>
    <property type="match status" value="1"/>
</dbReference>
<dbReference type="InterPro" id="IPR051461">
    <property type="entry name" value="UPF0750_membrane"/>
</dbReference>
<feature type="transmembrane region" description="Helical" evidence="6">
    <location>
        <begin position="51"/>
        <end position="72"/>
    </location>
</feature>
<sequence length="205" mass="22958">MYKLMLTHLCLLMGAILQGLSMSLFLFPHSIPSGGGAGLALLMNHWLDWPLGFALWLANAVFLVFGLNYFGFRWTVRTIFAVGITSMTVSLVTPYVQQPPMHLFLDMAAGSIFFGTGVGLLIRAGASSGGMVIPALMIANYKSWSPGRVMMMINLFIFMLTSLVIDYKIVIYAVICQFLSTNIIDSIYKLRVRRLLLLHANWRRR</sequence>
<evidence type="ECO:0000256" key="3">
    <source>
        <dbReference type="ARBA" id="ARBA00022692"/>
    </source>
</evidence>
<feature type="transmembrane region" description="Helical" evidence="6">
    <location>
        <begin position="147"/>
        <end position="165"/>
    </location>
</feature>
<evidence type="ECO:0000313" key="7">
    <source>
        <dbReference type="EMBL" id="KKK38464.1"/>
    </source>
</evidence>
<feature type="transmembrane region" description="Helical" evidence="6">
    <location>
        <begin position="79"/>
        <end position="97"/>
    </location>
</feature>
<evidence type="ECO:0000313" key="8">
    <source>
        <dbReference type="Proteomes" id="UP000034166"/>
    </source>
</evidence>
<organism evidence="7 8">
    <name type="scientific">Mesobacillus campisalis</name>
    <dbReference type="NCBI Taxonomy" id="1408103"/>
    <lineage>
        <taxon>Bacteria</taxon>
        <taxon>Bacillati</taxon>
        <taxon>Bacillota</taxon>
        <taxon>Bacilli</taxon>
        <taxon>Bacillales</taxon>
        <taxon>Bacillaceae</taxon>
        <taxon>Mesobacillus</taxon>
    </lineage>
</organism>
<dbReference type="PATRIC" id="fig|1408103.3.peg.1709"/>
<proteinExistence type="predicted"/>